<comment type="function">
    <text evidence="2">Catalyzes the conversion of 3-dehydroshikimate to protocatechuate (3,4-dihydroxybenzoate), a common intermediate of quinate and shikimate degradation pathways.</text>
</comment>
<comment type="cofactor">
    <cofactor evidence="2">
        <name>a divalent metal cation</name>
        <dbReference type="ChEBI" id="CHEBI:60240"/>
    </cofactor>
</comment>
<feature type="binding site" evidence="2">
    <location>
        <position position="239"/>
    </location>
    <ligand>
        <name>a divalent metal cation</name>
        <dbReference type="ChEBI" id="CHEBI:60240"/>
        <note>catalytic</note>
    </ligand>
</feature>
<comment type="caution">
    <text evidence="4">The sequence shown here is derived from an EMBL/GenBank/DDBJ whole genome shotgun (WGS) entry which is preliminary data.</text>
</comment>
<feature type="binding site" evidence="2">
    <location>
        <position position="165"/>
    </location>
    <ligand>
        <name>a divalent metal cation</name>
        <dbReference type="ChEBI" id="CHEBI:60240"/>
        <note>catalytic</note>
    </ligand>
</feature>
<feature type="binding site" evidence="2">
    <location>
        <position position="637"/>
    </location>
    <ligand>
        <name>Mg(2+)</name>
        <dbReference type="ChEBI" id="CHEBI:18420"/>
    </ligand>
</feature>
<dbReference type="Proteomes" id="UP000276055">
    <property type="component" value="Unassembled WGS sequence"/>
</dbReference>
<dbReference type="InterPro" id="IPR043700">
    <property type="entry name" value="DSD"/>
</dbReference>
<comment type="similarity">
    <text evidence="2">Belongs to the bacterial two-domain DSD family.</text>
</comment>
<dbReference type="AlphaFoldDB" id="A0A495ET55"/>
<dbReference type="GO" id="GO:0046565">
    <property type="term" value="F:3-dehydroshikimate dehydratase activity"/>
    <property type="evidence" value="ECO:0007669"/>
    <property type="project" value="UniProtKB-UniRule"/>
</dbReference>
<keyword evidence="4" id="KW-0223">Dioxygenase</keyword>
<sequence length="671" mass="72426">MRTGIATVCLSGTLREKMQACAVAGFDGIEIFEQDLVTSPLSPEDVRKLAADLGLTLDLYQPFRDFDSVPEDLLAANLRRADAKFRLMSRLGMDTMLLCSNVGTATIDDDELRTAQLARLADLAGEHGVRVAYEALAWGKYVNDYEHAHRLVDLVDHPNLGTCLDSFHILSRDWDTAPIGGFNADKIFFVQVADAPKLSMDVLSWSRHYRVFPGEGQFDLAKFMGHVVRAGYSGPVSLEVFNDVFRQADVDRTAVDAMRSLIWLEEQSARWLEANPAPAAAGATGGVAPAGARRRYPMELATLPRVAEPAGFNFAEVRAGDTAGLETLLGQLGFAFDGRHRTKNVQLWTMGHARLIINEEPAASGGVSGGAAAGAPGQRTAADAPISAAISAVGFDVDSPVVAAARAQQLKAPAVPRKSQANEEVFQGFAAPDSTEIFLCQGTPDGIPAWVGEFGEPGVSAQALPRDASGAGAVIDHVNLAQPWQHFDEAVLFYTSALALEPQPYAEVASPSGLVRSQVMLTQDRGVRLVLNLAPLLQQEAAGTSGAGGSGTGHRRTYQEHVAFAVDDLVATARAARDRGLDFLQIPANYYEDLDARFALDPQFLATLRELNLLYDRDADGEFLHFYTATVGSVFFEMVERRGAYDGYGAPNAPVRHAVQYDHLHQLTRSS</sequence>
<dbReference type="EC" id="4.2.1.118" evidence="2"/>
<dbReference type="InterPro" id="IPR036237">
    <property type="entry name" value="Xyl_isomerase-like_sf"/>
</dbReference>
<keyword evidence="1" id="KW-0119">Carbohydrate metabolism</keyword>
<dbReference type="InterPro" id="IPR013022">
    <property type="entry name" value="Xyl_isomerase-like_TIM-brl"/>
</dbReference>
<dbReference type="GO" id="GO:0046279">
    <property type="term" value="P:3,4-dihydroxybenzoate biosynthetic process"/>
    <property type="evidence" value="ECO:0007669"/>
    <property type="project" value="UniProtKB-UniRule"/>
</dbReference>
<dbReference type="Pfam" id="PF01261">
    <property type="entry name" value="AP_endonuc_2"/>
    <property type="match status" value="1"/>
</dbReference>
<dbReference type="EMBL" id="RBIR01000003">
    <property type="protein sequence ID" value="RKR20195.1"/>
    <property type="molecule type" value="Genomic_DNA"/>
</dbReference>
<reference evidence="4 5" key="1">
    <citation type="submission" date="2018-10" db="EMBL/GenBank/DDBJ databases">
        <title>Genomic Encyclopedia of Type Strains, Phase IV (KMG-IV): sequencing the most valuable type-strain genomes for metagenomic binning, comparative biology and taxonomic classification.</title>
        <authorList>
            <person name="Goeker M."/>
        </authorList>
    </citation>
    <scope>NUCLEOTIDE SEQUENCE [LARGE SCALE GENOMIC DNA]</scope>
    <source>
        <strain evidence="4 5">DSM 25586</strain>
    </source>
</reference>
<dbReference type="GO" id="GO:0051213">
    <property type="term" value="F:dioxygenase activity"/>
    <property type="evidence" value="ECO:0007669"/>
    <property type="project" value="UniProtKB-KW"/>
</dbReference>
<protein>
    <recommendedName>
        <fullName evidence="2">3-dehydroshikimate dehydratase</fullName>
        <shortName evidence="2">DSD</shortName>
        <ecNumber evidence="2">4.2.1.118</ecNumber>
    </recommendedName>
</protein>
<dbReference type="GO" id="GO:0046872">
    <property type="term" value="F:metal ion binding"/>
    <property type="evidence" value="ECO:0007669"/>
    <property type="project" value="UniProtKB-UniRule"/>
</dbReference>
<organism evidence="4 5">
    <name type="scientific">Arthrobacter oryzae</name>
    <dbReference type="NCBI Taxonomy" id="409290"/>
    <lineage>
        <taxon>Bacteria</taxon>
        <taxon>Bacillati</taxon>
        <taxon>Actinomycetota</taxon>
        <taxon>Actinomycetes</taxon>
        <taxon>Micrococcales</taxon>
        <taxon>Micrococcaceae</taxon>
        <taxon>Arthrobacter</taxon>
    </lineage>
</organism>
<proteinExistence type="inferred from homology"/>
<keyword evidence="2" id="KW-0456">Lyase</keyword>
<evidence type="ECO:0000313" key="5">
    <source>
        <dbReference type="Proteomes" id="UP000276055"/>
    </source>
</evidence>
<dbReference type="SUPFAM" id="SSF54593">
    <property type="entry name" value="Glyoxalase/Bleomycin resistance protein/Dihydroxybiphenyl dioxygenase"/>
    <property type="match status" value="1"/>
</dbReference>
<dbReference type="InterPro" id="IPR050312">
    <property type="entry name" value="IolE/XylAMocC-like"/>
</dbReference>
<dbReference type="Gene3D" id="3.10.180.10">
    <property type="entry name" value="2,3-Dihydroxybiphenyl 1,2-Dioxygenase, domain 1"/>
    <property type="match status" value="2"/>
</dbReference>
<dbReference type="OrthoDB" id="9780241at2"/>
<evidence type="ECO:0000313" key="4">
    <source>
        <dbReference type="EMBL" id="RKR20195.1"/>
    </source>
</evidence>
<dbReference type="SUPFAM" id="SSF51658">
    <property type="entry name" value="Xylose isomerase-like"/>
    <property type="match status" value="1"/>
</dbReference>
<dbReference type="RefSeq" id="WP_120953082.1">
    <property type="nucleotide sequence ID" value="NZ_RBIR01000003.1"/>
</dbReference>
<evidence type="ECO:0000259" key="3">
    <source>
        <dbReference type="PROSITE" id="PS51819"/>
    </source>
</evidence>
<comment type="pathway">
    <text evidence="2">Aromatic compound metabolism; 3,4-dihydroxybenzoate biosynthesis.</text>
</comment>
<dbReference type="PANTHER" id="PTHR12110:SF21">
    <property type="entry name" value="XYLOSE ISOMERASE-LIKE TIM BARREL DOMAIN-CONTAINING PROTEIN"/>
    <property type="match status" value="1"/>
</dbReference>
<keyword evidence="4" id="KW-0560">Oxidoreductase</keyword>
<keyword evidence="4" id="KW-0670">Pyruvate</keyword>
<dbReference type="InterPro" id="IPR037523">
    <property type="entry name" value="VOC_core"/>
</dbReference>
<feature type="binding site" evidence="2">
    <location>
        <position position="191"/>
    </location>
    <ligand>
        <name>a divalent metal cation</name>
        <dbReference type="ChEBI" id="CHEBI:60240"/>
        <note>catalytic</note>
    </ligand>
</feature>
<keyword evidence="2" id="KW-0479">Metal-binding</keyword>
<dbReference type="PANTHER" id="PTHR12110">
    <property type="entry name" value="HYDROXYPYRUVATE ISOMERASE"/>
    <property type="match status" value="1"/>
</dbReference>
<feature type="domain" description="VOC" evidence="3">
    <location>
        <begin position="474"/>
        <end position="629"/>
    </location>
</feature>
<dbReference type="InterPro" id="IPR029068">
    <property type="entry name" value="Glyas_Bleomycin-R_OHBP_Dase"/>
</dbReference>
<feature type="binding site" evidence="2">
    <location>
        <position position="134"/>
    </location>
    <ligand>
        <name>a divalent metal cation</name>
        <dbReference type="ChEBI" id="CHEBI:60240"/>
        <note>catalytic</note>
    </ligand>
</feature>
<evidence type="ECO:0000256" key="2">
    <source>
        <dbReference type="HAMAP-Rule" id="MF_02238"/>
    </source>
</evidence>
<dbReference type="Gene3D" id="3.20.20.150">
    <property type="entry name" value="Divalent-metal-dependent TIM barrel enzymes"/>
    <property type="match status" value="1"/>
</dbReference>
<accession>A0A495ET55</accession>
<name>A0A495ET55_9MICC</name>
<dbReference type="HAMAP" id="MF_02238">
    <property type="entry name" value="DSD"/>
    <property type="match status" value="1"/>
</dbReference>
<dbReference type="PROSITE" id="PS51819">
    <property type="entry name" value="VOC"/>
    <property type="match status" value="1"/>
</dbReference>
<dbReference type="Pfam" id="PF14696">
    <property type="entry name" value="Glyoxalase_5"/>
    <property type="match status" value="1"/>
</dbReference>
<evidence type="ECO:0000256" key="1">
    <source>
        <dbReference type="ARBA" id="ARBA00023277"/>
    </source>
</evidence>
<dbReference type="UniPathway" id="UPA00088"/>
<comment type="catalytic activity">
    <reaction evidence="2">
        <text>3-dehydroshikimate = 3,4-dihydroxybenzoate + H2O</text>
        <dbReference type="Rhea" id="RHEA:24848"/>
        <dbReference type="ChEBI" id="CHEBI:15377"/>
        <dbReference type="ChEBI" id="CHEBI:16630"/>
        <dbReference type="ChEBI" id="CHEBI:36241"/>
        <dbReference type="EC" id="4.2.1.118"/>
    </reaction>
</comment>
<feature type="binding site" evidence="2">
    <location>
        <position position="477"/>
    </location>
    <ligand>
        <name>Mg(2+)</name>
        <dbReference type="ChEBI" id="CHEBI:18420"/>
    </ligand>
</feature>
<gene>
    <name evidence="4" type="ORF">C8D78_2010</name>
</gene>
<feature type="binding site" evidence="2">
    <location>
        <position position="561"/>
    </location>
    <ligand>
        <name>Mg(2+)</name>
        <dbReference type="ChEBI" id="CHEBI:18420"/>
    </ligand>
</feature>